<protein>
    <recommendedName>
        <fullName evidence="2">Prenyltransferase alpha-alpha toroid domain-containing protein</fullName>
    </recommendedName>
</protein>
<keyword evidence="1" id="KW-0677">Repeat</keyword>
<dbReference type="AlphaFoldDB" id="A0A3B1DHL6"/>
<reference evidence="3" key="1">
    <citation type="submission" date="2018-06" db="EMBL/GenBank/DDBJ databases">
        <authorList>
            <person name="Zhirakovskaya E."/>
        </authorList>
    </citation>
    <scope>NUCLEOTIDE SEQUENCE</scope>
</reference>
<evidence type="ECO:0000256" key="1">
    <source>
        <dbReference type="ARBA" id="ARBA00022737"/>
    </source>
</evidence>
<evidence type="ECO:0000313" key="3">
    <source>
        <dbReference type="EMBL" id="VAX40192.1"/>
    </source>
</evidence>
<feature type="domain" description="Prenyltransferase alpha-alpha toroid" evidence="2">
    <location>
        <begin position="162"/>
        <end position="281"/>
    </location>
</feature>
<gene>
    <name evidence="3" type="ORF">MNBD_PLANCTO02-822</name>
</gene>
<sequence length="363" mass="40780">MFPFKKKFFIACQQIAKSSLFLFLMMGITSATFAQSTSTKKRSHNANGKKLVTSATRTSIDNGLEWLAKHQHKNGSFGSGTTFSQNVAVTSLCGMSFLSAGNTLQRGKYAKNVKMAVDYILSRCQANGYIIDEESKSHGPMYGHGFATMFLAEVHGMTHRKNKVLRNKLSKAVKLIIASQNKKGGWRYDPEPKNEDVSVTVCQIMALRAARNCGISVPKETVDRCTKYVKLCQTADGGFRYQLARGAESMFPRSAAGLVALYSAGIYKGRAIDRGLKYLVKNKPRGYHLSSHYHYGHYYAAQAMWHAGGDYWQQWYPVIRDEMMKQQQADGRWISRTVCDEYSTAMSLFVLQMPNGYLPILQR</sequence>
<organism evidence="3">
    <name type="scientific">hydrothermal vent metagenome</name>
    <dbReference type="NCBI Taxonomy" id="652676"/>
    <lineage>
        <taxon>unclassified sequences</taxon>
        <taxon>metagenomes</taxon>
        <taxon>ecological metagenomes</taxon>
    </lineage>
</organism>
<dbReference type="Pfam" id="PF00432">
    <property type="entry name" value="Prenyltrans"/>
    <property type="match status" value="2"/>
</dbReference>
<accession>A0A3B1DHL6</accession>
<name>A0A3B1DHL6_9ZZZZ</name>
<dbReference type="EMBL" id="UOGL01000408">
    <property type="protein sequence ID" value="VAX40192.1"/>
    <property type="molecule type" value="Genomic_DNA"/>
</dbReference>
<dbReference type="CDD" id="cd00688">
    <property type="entry name" value="ISOPREN_C2_like"/>
    <property type="match status" value="1"/>
</dbReference>
<proteinExistence type="predicted"/>
<dbReference type="GO" id="GO:0003824">
    <property type="term" value="F:catalytic activity"/>
    <property type="evidence" value="ECO:0007669"/>
    <property type="project" value="InterPro"/>
</dbReference>
<dbReference type="SUPFAM" id="SSF48239">
    <property type="entry name" value="Terpenoid cyclases/Protein prenyltransferases"/>
    <property type="match status" value="1"/>
</dbReference>
<dbReference type="InterPro" id="IPR001330">
    <property type="entry name" value="Prenyltrans"/>
</dbReference>
<dbReference type="Gene3D" id="1.50.10.20">
    <property type="match status" value="3"/>
</dbReference>
<evidence type="ECO:0000259" key="2">
    <source>
        <dbReference type="Pfam" id="PF00432"/>
    </source>
</evidence>
<dbReference type="InterPro" id="IPR008930">
    <property type="entry name" value="Terpenoid_cyclase/PrenylTrfase"/>
</dbReference>
<feature type="domain" description="Prenyltransferase alpha-alpha toroid" evidence="2">
    <location>
        <begin position="59"/>
        <end position="128"/>
    </location>
</feature>